<dbReference type="RefSeq" id="WP_085210846.1">
    <property type="nucleotide sequence ID" value="NZ_FXAM01000001.1"/>
</dbReference>
<dbReference type="SUPFAM" id="SSF52540">
    <property type="entry name" value="P-loop containing nucleoside triphosphate hydrolases"/>
    <property type="match status" value="2"/>
</dbReference>
<feature type="compositionally biased region" description="Basic and acidic residues" evidence="2">
    <location>
        <begin position="111"/>
        <end position="123"/>
    </location>
</feature>
<dbReference type="Gene3D" id="3.40.50.300">
    <property type="entry name" value="P-loop containing nucleotide triphosphate hydrolases"/>
    <property type="match status" value="2"/>
</dbReference>
<dbReference type="PANTHER" id="PTHR45766">
    <property type="entry name" value="DNA ANNEALING HELICASE AND ENDONUCLEASE ZRANB3 FAMILY MEMBER"/>
    <property type="match status" value="1"/>
</dbReference>
<reference evidence="4 5" key="1">
    <citation type="submission" date="2016-12" db="EMBL/GenBank/DDBJ databases">
        <authorList>
            <person name="Song W.-J."/>
            <person name="Kurnit D.M."/>
        </authorList>
    </citation>
    <scope>NUCLEOTIDE SEQUENCE [LARGE SCALE GENOMIC DNA]</scope>
    <source>
        <strain evidence="4 5">175</strain>
    </source>
</reference>
<dbReference type="InterPro" id="IPR049730">
    <property type="entry name" value="SNF2/RAD54-like_C"/>
</dbReference>
<keyword evidence="4" id="KW-0347">Helicase</keyword>
<feature type="region of interest" description="Disordered" evidence="2">
    <location>
        <begin position="103"/>
        <end position="132"/>
    </location>
</feature>
<dbReference type="Pfam" id="PF00271">
    <property type="entry name" value="Helicase_C"/>
    <property type="match status" value="1"/>
</dbReference>
<dbReference type="PROSITE" id="PS51194">
    <property type="entry name" value="HELICASE_CTER"/>
    <property type="match status" value="1"/>
</dbReference>
<dbReference type="STRING" id="1760988.SAMN02949497_1205"/>
<evidence type="ECO:0000259" key="3">
    <source>
        <dbReference type="PROSITE" id="PS51194"/>
    </source>
</evidence>
<dbReference type="SMART" id="SM00490">
    <property type="entry name" value="HELICc"/>
    <property type="match status" value="1"/>
</dbReference>
<feature type="region of interest" description="Disordered" evidence="2">
    <location>
        <begin position="261"/>
        <end position="297"/>
    </location>
</feature>
<dbReference type="CDD" id="cd18793">
    <property type="entry name" value="SF2_C_SNF"/>
    <property type="match status" value="1"/>
</dbReference>
<dbReference type="GO" id="GO:0004386">
    <property type="term" value="F:helicase activity"/>
    <property type="evidence" value="ECO:0007669"/>
    <property type="project" value="UniProtKB-KW"/>
</dbReference>
<dbReference type="OrthoDB" id="9814088at2"/>
<evidence type="ECO:0000256" key="2">
    <source>
        <dbReference type="SAM" id="MobiDB-lite"/>
    </source>
</evidence>
<evidence type="ECO:0000256" key="1">
    <source>
        <dbReference type="ARBA" id="ARBA00022801"/>
    </source>
</evidence>
<dbReference type="PANTHER" id="PTHR45766:SF6">
    <property type="entry name" value="SWI_SNF-RELATED MATRIX-ASSOCIATED ACTIN-DEPENDENT REGULATOR OF CHROMATIN SUBFAMILY A-LIKE PROTEIN 1"/>
    <property type="match status" value="1"/>
</dbReference>
<feature type="compositionally biased region" description="Basic and acidic residues" evidence="2">
    <location>
        <begin position="263"/>
        <end position="280"/>
    </location>
</feature>
<keyword evidence="1" id="KW-0378">Hydrolase</keyword>
<keyword evidence="5" id="KW-1185">Reference proteome</keyword>
<accession>A0A1Y6CTD1</accession>
<proteinExistence type="predicted"/>
<feature type="compositionally biased region" description="Basic and acidic residues" evidence="2">
    <location>
        <begin position="215"/>
        <end position="228"/>
    </location>
</feature>
<dbReference type="SMART" id="SM00487">
    <property type="entry name" value="DEXDc"/>
    <property type="match status" value="1"/>
</dbReference>
<organism evidence="4 5">
    <name type="scientific">Methylomagnum ishizawai</name>
    <dbReference type="NCBI Taxonomy" id="1760988"/>
    <lineage>
        <taxon>Bacteria</taxon>
        <taxon>Pseudomonadati</taxon>
        <taxon>Pseudomonadota</taxon>
        <taxon>Gammaproteobacteria</taxon>
        <taxon>Methylococcales</taxon>
        <taxon>Methylococcaceae</taxon>
        <taxon>Methylomagnum</taxon>
    </lineage>
</organism>
<keyword evidence="4" id="KW-0547">Nucleotide-binding</keyword>
<evidence type="ECO:0000313" key="4">
    <source>
        <dbReference type="EMBL" id="SMF93909.1"/>
    </source>
</evidence>
<feature type="domain" description="Helicase C-terminal" evidence="3">
    <location>
        <begin position="1387"/>
        <end position="1538"/>
    </location>
</feature>
<sequence>MPSIILVFPSGNRYPIPPGHYRFDDALAKSHGAAPAGSRWITVHPNGHEEKGVPVLVQEHKPGSGVYHVIGGAGGKLNHLRLRGLKPQSDYKQHARERLKEKQLVAKQQRKRDQESGMAEAKKAAKAGVLDRKRQKQGEFINTVAQAMGWKDHEFNEADHADLPEAAQKQAREQHHREMLKRAHEAVNLQRDRLVSDQEARAEAGLGGVPLTTEDPDKLSVADIDPVKPEGAGGLGYSTDFKARAETMGATDEAVKTEAAQVKAEREAGKPRKAEGEGGGKKTAAGEGGGTAKPKGTAGKIAQALETLREEPATAPLKKLVDAKTAVKLMKAQKALKLTEKAAVDANKDIDKSDRIKAYNLEVSADDPDLDTKVAEDLENNLRTAATRSFLAEVADKDEQQLRRHIGVGAFNSINSLALAAGGDALVDRSVVDVLGIAGAAQVLARRLHADMSKAEIEQLQQGFEDWHVNHYMETSQAVLDQAKELQKRAAEMALDEAHDGHDLAAGKEVMRRKLAALAESDKILGTALGEMEANAALVMALRQGRTDKPVEVPLGGIGDEDAIRQVRAIGLKPGDYSLDRIGTNTVLTVTPAGLDRLAKPMARDELTRVRRNLDIIEGKHDEDDWLPMGVANRPDLGMPDLKPGIAPTLAEPFRPGPDLARSMRDYIGGRIADGDSPADILADLQSQPMIDKAGADRYRDYMAALDAVMPLKDPKTGKLRPVEALKPELEKMADEFTASRHGGTLAPLHRQRFEVDQKAVDALHRALAAHPEGVAAYKSIGELTNQDQRALREFFHANIAKEDVDAADLRHRLERVQGEEPEKEVEDMFGEVSENPDWREWKAHRDQLAEKVNAASLTWDKYAKMMRGHTHAYASIQDLIRSNVAQKFAEEHNRLRPDAPLKLGREVIRGNLNHLDAVDPKARDERLAKERALVDSLRNREGGKYAAGSVADKLDAARERQEAFGQAQIGLFGGEDDLFGDTSPAMKAKPLGADERHTLGHAAESQIARMMSIVGPNFRPGKPTKIWRPVMGSRDAEGGKNKDFVRQRAIKHIVANERTVLAAGVGTGKTLVGLGAFTHLHGQGKAKRGLFLVPSAVQSQFSGEALRYLEPGKFNWHIEPGASQAERIAAYKDPSRHFAVMTHAGFRDDMIHLGAKHAGIDEKAMSERLGAMKPAERRAWAKGVMDKEGIDFDYLNVDEGDNLLNRRGKENSTLANVVDSVSAHTPYYVSASADPVKNDVSESFDVLAKMDPERYNDRAAFLRRYGPNTEAAQEGLRREMARYWFPASVESGVKADKREEPVELTPDQHAALKEVSKLAARARIARMEGKVDVDALRRLSPTSFHGVPEERHEALAKQLQAGLGMVKAAATRRIIDAHPQGAKVGRIAQLAKERKGKPGVVFAHSLDAVNAIADRLKREGHRVVTLTGVDSGKDKDAKRLAFQPEAGEAKADIMVASDAAAAGINLQRGQWLVHSDVPDTARTHAQRSGRIDRVGQRNDVELIDLVANHPAERAARERLKTKYGLRELMTSPMEGLDDSGLGYFLRRRQAEQGG</sequence>
<dbReference type="EMBL" id="FXAM01000001">
    <property type="protein sequence ID" value="SMF93909.1"/>
    <property type="molecule type" value="Genomic_DNA"/>
</dbReference>
<name>A0A1Y6CTD1_9GAMM</name>
<gene>
    <name evidence="4" type="ORF">SAMN02949497_1205</name>
</gene>
<protein>
    <submittedName>
        <fullName evidence="4">Helicase conserved C-terminal domain-containing protein</fullName>
    </submittedName>
</protein>
<keyword evidence="4" id="KW-0067">ATP-binding</keyword>
<dbReference type="InterPro" id="IPR001650">
    <property type="entry name" value="Helicase_C-like"/>
</dbReference>
<dbReference type="InterPro" id="IPR014001">
    <property type="entry name" value="Helicase_ATP-bd"/>
</dbReference>
<evidence type="ECO:0000313" key="5">
    <source>
        <dbReference type="Proteomes" id="UP000192923"/>
    </source>
</evidence>
<dbReference type="InterPro" id="IPR027417">
    <property type="entry name" value="P-loop_NTPase"/>
</dbReference>
<dbReference type="Proteomes" id="UP000192923">
    <property type="component" value="Unassembled WGS sequence"/>
</dbReference>
<dbReference type="GO" id="GO:0016787">
    <property type="term" value="F:hydrolase activity"/>
    <property type="evidence" value="ECO:0007669"/>
    <property type="project" value="UniProtKB-KW"/>
</dbReference>
<feature type="region of interest" description="Disordered" evidence="2">
    <location>
        <begin position="205"/>
        <end position="235"/>
    </location>
</feature>